<evidence type="ECO:0000313" key="2">
    <source>
        <dbReference type="EMBL" id="MBK9718809.1"/>
    </source>
</evidence>
<evidence type="ECO:0008006" key="4">
    <source>
        <dbReference type="Google" id="ProtNLM"/>
    </source>
</evidence>
<evidence type="ECO:0000256" key="1">
    <source>
        <dbReference type="SAM" id="Phobius"/>
    </source>
</evidence>
<accession>A0A9D7XE92</accession>
<proteinExistence type="predicted"/>
<dbReference type="AlphaFoldDB" id="A0A9D7XE92"/>
<name>A0A9D7XE92_9BACT</name>
<keyword evidence="1" id="KW-1133">Transmembrane helix</keyword>
<keyword evidence="1" id="KW-0812">Transmembrane</keyword>
<dbReference type="EMBL" id="JADKFW010000013">
    <property type="protein sequence ID" value="MBK9718809.1"/>
    <property type="molecule type" value="Genomic_DNA"/>
</dbReference>
<sequence>MSRTFILLSLIFFVIISYLGFNQSIRDYKIKKNGINLIAEVVSNPRFSRSGGSVRVKINEKVYLLEIGKHANGADYRIGQKVNVLYSDYYDKIISTTSNTTFGLIICFIPIGIIIYLLFKLFKKK</sequence>
<keyword evidence="1" id="KW-0472">Membrane</keyword>
<dbReference type="Proteomes" id="UP000808349">
    <property type="component" value="Unassembled WGS sequence"/>
</dbReference>
<gene>
    <name evidence="2" type="ORF">IPO85_15085</name>
</gene>
<reference evidence="2 3" key="1">
    <citation type="submission" date="2020-10" db="EMBL/GenBank/DDBJ databases">
        <title>Connecting structure to function with the recovery of over 1000 high-quality activated sludge metagenome-assembled genomes encoding full-length rRNA genes using long-read sequencing.</title>
        <authorList>
            <person name="Singleton C.M."/>
            <person name="Petriglieri F."/>
            <person name="Kristensen J.M."/>
            <person name="Kirkegaard R.H."/>
            <person name="Michaelsen T.Y."/>
            <person name="Andersen M.H."/>
            <person name="Karst S.M."/>
            <person name="Dueholm M.S."/>
            <person name="Nielsen P.H."/>
            <person name="Albertsen M."/>
        </authorList>
    </citation>
    <scope>NUCLEOTIDE SEQUENCE [LARGE SCALE GENOMIC DNA]</scope>
    <source>
        <strain evidence="2">Ribe_18-Q3-R11-54_BAT3C.373</strain>
    </source>
</reference>
<comment type="caution">
    <text evidence="2">The sequence shown here is derived from an EMBL/GenBank/DDBJ whole genome shotgun (WGS) entry which is preliminary data.</text>
</comment>
<organism evidence="2 3">
    <name type="scientific">Candidatus Defluviibacterium haderslevense</name>
    <dbReference type="NCBI Taxonomy" id="2981993"/>
    <lineage>
        <taxon>Bacteria</taxon>
        <taxon>Pseudomonadati</taxon>
        <taxon>Bacteroidota</taxon>
        <taxon>Saprospiria</taxon>
        <taxon>Saprospirales</taxon>
        <taxon>Saprospiraceae</taxon>
        <taxon>Candidatus Defluviibacterium</taxon>
    </lineage>
</organism>
<protein>
    <recommendedName>
        <fullName evidence="4">DUF3592 domain-containing protein</fullName>
    </recommendedName>
</protein>
<evidence type="ECO:0000313" key="3">
    <source>
        <dbReference type="Proteomes" id="UP000808349"/>
    </source>
</evidence>
<feature type="transmembrane region" description="Helical" evidence="1">
    <location>
        <begin position="101"/>
        <end position="119"/>
    </location>
</feature>